<protein>
    <submittedName>
        <fullName evidence="4">8-oxo-dGTP diphosphatase</fullName>
    </submittedName>
</protein>
<evidence type="ECO:0000313" key="4">
    <source>
        <dbReference type="EMBL" id="TCO75175.1"/>
    </source>
</evidence>
<dbReference type="InterPro" id="IPR020084">
    <property type="entry name" value="NUDIX_hydrolase_CS"/>
</dbReference>
<dbReference type="Pfam" id="PF00293">
    <property type="entry name" value="NUDIX"/>
    <property type="match status" value="1"/>
</dbReference>
<dbReference type="InterPro" id="IPR000086">
    <property type="entry name" value="NUDIX_hydrolase_dom"/>
</dbReference>
<dbReference type="PRINTS" id="PR00502">
    <property type="entry name" value="NUDIXFAMILY"/>
</dbReference>
<organism evidence="4 5">
    <name type="scientific">Marinisporobacter balticus</name>
    <dbReference type="NCBI Taxonomy" id="2018667"/>
    <lineage>
        <taxon>Bacteria</taxon>
        <taxon>Bacillati</taxon>
        <taxon>Bacillota</taxon>
        <taxon>Clostridia</taxon>
        <taxon>Peptostreptococcales</taxon>
        <taxon>Thermotaleaceae</taxon>
        <taxon>Marinisporobacter</taxon>
    </lineage>
</organism>
<evidence type="ECO:0000256" key="2">
    <source>
        <dbReference type="RuleBase" id="RU003476"/>
    </source>
</evidence>
<comment type="caution">
    <text evidence="4">The sequence shown here is derived from an EMBL/GenBank/DDBJ whole genome shotgun (WGS) entry which is preliminary data.</text>
</comment>
<dbReference type="AlphaFoldDB" id="A0A4R2L7H4"/>
<keyword evidence="5" id="KW-1185">Reference proteome</keyword>
<evidence type="ECO:0000256" key="1">
    <source>
        <dbReference type="ARBA" id="ARBA00022801"/>
    </source>
</evidence>
<dbReference type="RefSeq" id="WP_165916303.1">
    <property type="nucleotide sequence ID" value="NZ_SLWV01000009.1"/>
</dbReference>
<reference evidence="4 5" key="1">
    <citation type="submission" date="2019-03" db="EMBL/GenBank/DDBJ databases">
        <title>Genomic Encyclopedia of Type Strains, Phase IV (KMG-IV): sequencing the most valuable type-strain genomes for metagenomic binning, comparative biology and taxonomic classification.</title>
        <authorList>
            <person name="Goeker M."/>
        </authorList>
    </citation>
    <scope>NUCLEOTIDE SEQUENCE [LARGE SCALE GENOMIC DNA]</scope>
    <source>
        <strain evidence="4 5">DSM 102940</strain>
    </source>
</reference>
<dbReference type="Gene3D" id="3.90.79.10">
    <property type="entry name" value="Nucleoside Triphosphate Pyrophosphohydrolase"/>
    <property type="match status" value="1"/>
</dbReference>
<accession>A0A4R2L7H4</accession>
<dbReference type="PROSITE" id="PS51462">
    <property type="entry name" value="NUDIX"/>
    <property type="match status" value="1"/>
</dbReference>
<dbReference type="PANTHER" id="PTHR43736:SF2">
    <property type="entry name" value="MUTT_NUDIX FAMILY PROTEIN"/>
    <property type="match status" value="1"/>
</dbReference>
<feature type="domain" description="Nudix hydrolase" evidence="3">
    <location>
        <begin position="1"/>
        <end position="122"/>
    </location>
</feature>
<dbReference type="InterPro" id="IPR020476">
    <property type="entry name" value="Nudix_hydrolase"/>
</dbReference>
<dbReference type="PROSITE" id="PS00893">
    <property type="entry name" value="NUDIX_BOX"/>
    <property type="match status" value="1"/>
</dbReference>
<dbReference type="Proteomes" id="UP000294919">
    <property type="component" value="Unassembled WGS sequence"/>
</dbReference>
<dbReference type="InterPro" id="IPR015797">
    <property type="entry name" value="NUDIX_hydrolase-like_dom_sf"/>
</dbReference>
<dbReference type="EMBL" id="SLWV01000009">
    <property type="protein sequence ID" value="TCO75175.1"/>
    <property type="molecule type" value="Genomic_DNA"/>
</dbReference>
<dbReference type="GO" id="GO:0016787">
    <property type="term" value="F:hydrolase activity"/>
    <property type="evidence" value="ECO:0007669"/>
    <property type="project" value="UniProtKB-KW"/>
</dbReference>
<dbReference type="SUPFAM" id="SSF55811">
    <property type="entry name" value="Nudix"/>
    <property type="match status" value="1"/>
</dbReference>
<gene>
    <name evidence="4" type="ORF">EV214_1096</name>
</gene>
<name>A0A4R2L7H4_9FIRM</name>
<sequence>MKTAALGIVVNKNEILLVHRKWHPILWAPAGGFIDPGETEEEAVVREIGEETGVKSQVLEKIHDFIYDNGYDVSHIHVYACQYISGSLECSFESNDVKWFPIDHLPHPISPEKYVFDKAIEISKKYLLRE</sequence>
<evidence type="ECO:0000313" key="5">
    <source>
        <dbReference type="Proteomes" id="UP000294919"/>
    </source>
</evidence>
<evidence type="ECO:0000259" key="3">
    <source>
        <dbReference type="PROSITE" id="PS51462"/>
    </source>
</evidence>
<dbReference type="PANTHER" id="PTHR43736">
    <property type="entry name" value="ADP-RIBOSE PYROPHOSPHATASE"/>
    <property type="match status" value="1"/>
</dbReference>
<comment type="similarity">
    <text evidence="2">Belongs to the Nudix hydrolase family.</text>
</comment>
<keyword evidence="1 2" id="KW-0378">Hydrolase</keyword>
<proteinExistence type="inferred from homology"/>